<evidence type="ECO:0000313" key="12">
    <source>
        <dbReference type="EMBL" id="SFV54497.1"/>
    </source>
</evidence>
<evidence type="ECO:0000256" key="4">
    <source>
        <dbReference type="ARBA" id="ARBA00022692"/>
    </source>
</evidence>
<dbReference type="InterPro" id="IPR017871">
    <property type="entry name" value="ABC_transporter-like_CS"/>
</dbReference>
<organism evidence="12">
    <name type="scientific">hydrothermal vent metagenome</name>
    <dbReference type="NCBI Taxonomy" id="652676"/>
    <lineage>
        <taxon>unclassified sequences</taxon>
        <taxon>metagenomes</taxon>
        <taxon>ecological metagenomes</taxon>
    </lineage>
</organism>
<keyword evidence="3" id="KW-1003">Cell membrane</keyword>
<dbReference type="FunFam" id="3.40.50.300:FF:000221">
    <property type="entry name" value="Multidrug ABC transporter ATP-binding protein"/>
    <property type="match status" value="1"/>
</dbReference>
<dbReference type="InterPro" id="IPR003593">
    <property type="entry name" value="AAA+_ATPase"/>
</dbReference>
<keyword evidence="8 9" id="KW-0472">Membrane</keyword>
<keyword evidence="7 9" id="KW-1133">Transmembrane helix</keyword>
<keyword evidence="2" id="KW-0813">Transport</keyword>
<evidence type="ECO:0000256" key="1">
    <source>
        <dbReference type="ARBA" id="ARBA00004651"/>
    </source>
</evidence>
<evidence type="ECO:0000259" key="11">
    <source>
        <dbReference type="PROSITE" id="PS50929"/>
    </source>
</evidence>
<reference evidence="12" key="1">
    <citation type="submission" date="2016-10" db="EMBL/GenBank/DDBJ databases">
        <authorList>
            <person name="de Groot N.N."/>
        </authorList>
    </citation>
    <scope>NUCLEOTIDE SEQUENCE</scope>
</reference>
<feature type="transmembrane region" description="Helical" evidence="9">
    <location>
        <begin position="55"/>
        <end position="73"/>
    </location>
</feature>
<dbReference type="GO" id="GO:0005886">
    <property type="term" value="C:plasma membrane"/>
    <property type="evidence" value="ECO:0007669"/>
    <property type="project" value="UniProtKB-SubCell"/>
</dbReference>
<accession>A0A1W1BLW1</accession>
<evidence type="ECO:0000256" key="6">
    <source>
        <dbReference type="ARBA" id="ARBA00022840"/>
    </source>
</evidence>
<feature type="domain" description="ABC transporter" evidence="10">
    <location>
        <begin position="333"/>
        <end position="565"/>
    </location>
</feature>
<evidence type="ECO:0000256" key="5">
    <source>
        <dbReference type="ARBA" id="ARBA00022741"/>
    </source>
</evidence>
<dbReference type="SUPFAM" id="SSF52540">
    <property type="entry name" value="P-loop containing nucleoside triphosphate hydrolases"/>
    <property type="match status" value="1"/>
</dbReference>
<feature type="transmembrane region" description="Helical" evidence="9">
    <location>
        <begin position="276"/>
        <end position="298"/>
    </location>
</feature>
<keyword evidence="5" id="KW-0547">Nucleotide-binding</keyword>
<dbReference type="PROSITE" id="PS50929">
    <property type="entry name" value="ABC_TM1F"/>
    <property type="match status" value="1"/>
</dbReference>
<dbReference type="GO" id="GO:0005524">
    <property type="term" value="F:ATP binding"/>
    <property type="evidence" value="ECO:0007669"/>
    <property type="project" value="UniProtKB-KW"/>
</dbReference>
<comment type="subcellular location">
    <subcellularLocation>
        <location evidence="1">Cell membrane</location>
        <topology evidence="1">Multi-pass membrane protein</topology>
    </subcellularLocation>
</comment>
<dbReference type="CDD" id="cd18552">
    <property type="entry name" value="ABC_6TM_MsbA_like"/>
    <property type="match status" value="1"/>
</dbReference>
<feature type="domain" description="ABC transmembrane type-1" evidence="11">
    <location>
        <begin position="20"/>
        <end position="302"/>
    </location>
</feature>
<evidence type="ECO:0000256" key="7">
    <source>
        <dbReference type="ARBA" id="ARBA00022989"/>
    </source>
</evidence>
<dbReference type="PANTHER" id="PTHR43394:SF1">
    <property type="entry name" value="ATP-BINDING CASSETTE SUB-FAMILY B MEMBER 10, MITOCHONDRIAL"/>
    <property type="match status" value="1"/>
</dbReference>
<dbReference type="InterPro" id="IPR003439">
    <property type="entry name" value="ABC_transporter-like_ATP-bd"/>
</dbReference>
<dbReference type="Pfam" id="PF00005">
    <property type="entry name" value="ABC_tran"/>
    <property type="match status" value="1"/>
</dbReference>
<dbReference type="PANTHER" id="PTHR43394">
    <property type="entry name" value="ATP-DEPENDENT PERMEASE MDL1, MITOCHONDRIAL"/>
    <property type="match status" value="1"/>
</dbReference>
<dbReference type="InterPro" id="IPR036640">
    <property type="entry name" value="ABC1_TM_sf"/>
</dbReference>
<gene>
    <name evidence="12" type="ORF">MNB_SM-7-162</name>
</gene>
<dbReference type="GO" id="GO:0016887">
    <property type="term" value="F:ATP hydrolysis activity"/>
    <property type="evidence" value="ECO:0007669"/>
    <property type="project" value="InterPro"/>
</dbReference>
<dbReference type="InterPro" id="IPR027417">
    <property type="entry name" value="P-loop_NTPase"/>
</dbReference>
<dbReference type="Pfam" id="PF00664">
    <property type="entry name" value="ABC_membrane"/>
    <property type="match status" value="1"/>
</dbReference>
<keyword evidence="4 9" id="KW-0812">Transmembrane</keyword>
<dbReference type="SUPFAM" id="SSF90123">
    <property type="entry name" value="ABC transporter transmembrane region"/>
    <property type="match status" value="1"/>
</dbReference>
<dbReference type="EMBL" id="FPHB01000024">
    <property type="protein sequence ID" value="SFV54497.1"/>
    <property type="molecule type" value="Genomic_DNA"/>
</dbReference>
<evidence type="ECO:0000256" key="8">
    <source>
        <dbReference type="ARBA" id="ARBA00023136"/>
    </source>
</evidence>
<dbReference type="Gene3D" id="1.20.1560.10">
    <property type="entry name" value="ABC transporter type 1, transmembrane domain"/>
    <property type="match status" value="1"/>
</dbReference>
<feature type="transmembrane region" description="Helical" evidence="9">
    <location>
        <begin position="159"/>
        <end position="178"/>
    </location>
</feature>
<dbReference type="GO" id="GO:0015421">
    <property type="term" value="F:ABC-type oligopeptide transporter activity"/>
    <property type="evidence" value="ECO:0007669"/>
    <property type="project" value="TreeGrafter"/>
</dbReference>
<dbReference type="SMART" id="SM00382">
    <property type="entry name" value="AAA"/>
    <property type="match status" value="1"/>
</dbReference>
<feature type="transmembrane region" description="Helical" evidence="9">
    <location>
        <begin position="20"/>
        <end position="40"/>
    </location>
</feature>
<dbReference type="PROSITE" id="PS00211">
    <property type="entry name" value="ABC_TRANSPORTER_1"/>
    <property type="match status" value="1"/>
</dbReference>
<evidence type="ECO:0000256" key="2">
    <source>
        <dbReference type="ARBA" id="ARBA00022448"/>
    </source>
</evidence>
<proteinExistence type="predicted"/>
<protein>
    <submittedName>
        <fullName evidence="12">Phospholipid-lipopolysaccharide ABC transporter</fullName>
    </submittedName>
</protein>
<name>A0A1W1BLW1_9ZZZZ</name>
<sequence length="569" mass="64672">MFSILKRYLPYLKRYKLRFFFVFIGIIMTIIANVAMAQIMQPMMDHLFIEKKKGMLIIIPLLMIAIFVIKGVGRYIQSVFTSYIGQQIVTQFRSLVVEKMLNLDMEYINSKRSGELISRVMNDIARIQYFVSLMLPEFIRESLTVVALIGYVIYLNATLAFYALIVLPVVILPIAYLAKKLRKISFGAQEKNADLLARLGEIFNNVELVKTHASEAFELKKFAKENWEFFKVTMKGVYFSELASPILELVGALSLAIVIFLGAQDVYAKKMSVGEFMAFLTAIGLVFQPARGIGIIYAKMQDALAASLRVFDILDTPTTIHDGERELQKVKKIEFRDVELYYGETKALDHISFDIQSPKKVAFVGESGGGKSSIVNLLVRLYDATSGEIYYNSRDIKEYNLASLRKEISVISQRVYIFQDTIAYNVAYGMDEDEQRIIEALKAAHAWEFVNKMEEGIYTLLQENGTNLSGGQKQRIALARAFYKNSSVLILDEATSALDNESEAKILDSIEHFGGDKIVIAIAHRLTTIENYDTIYVLKKGRIVDQGSHQELLKSSLYYQELYRKSLDE</sequence>
<evidence type="ECO:0000256" key="3">
    <source>
        <dbReference type="ARBA" id="ARBA00022475"/>
    </source>
</evidence>
<dbReference type="Gene3D" id="3.40.50.300">
    <property type="entry name" value="P-loop containing nucleotide triphosphate hydrolases"/>
    <property type="match status" value="1"/>
</dbReference>
<evidence type="ECO:0000259" key="10">
    <source>
        <dbReference type="PROSITE" id="PS50893"/>
    </source>
</evidence>
<dbReference type="InterPro" id="IPR011527">
    <property type="entry name" value="ABC1_TM_dom"/>
</dbReference>
<dbReference type="PROSITE" id="PS50893">
    <property type="entry name" value="ABC_TRANSPORTER_2"/>
    <property type="match status" value="1"/>
</dbReference>
<dbReference type="AlphaFoldDB" id="A0A1W1BLW1"/>
<feature type="transmembrane region" description="Helical" evidence="9">
    <location>
        <begin position="242"/>
        <end position="264"/>
    </location>
</feature>
<evidence type="ECO:0000256" key="9">
    <source>
        <dbReference type="SAM" id="Phobius"/>
    </source>
</evidence>
<keyword evidence="6" id="KW-0067">ATP-binding</keyword>
<dbReference type="InterPro" id="IPR039421">
    <property type="entry name" value="Type_1_exporter"/>
</dbReference>